<name>A0A3M7M662_9PLEO</name>
<dbReference type="AlphaFoldDB" id="A0A3M7M662"/>
<reference evidence="1 2" key="1">
    <citation type="journal article" date="2014" name="PLoS ONE">
        <title>De novo Genome Assembly of the Fungal Plant Pathogen Pyrenophora semeniperda.</title>
        <authorList>
            <person name="Soliai M.M."/>
            <person name="Meyer S.E."/>
            <person name="Udall J.A."/>
            <person name="Elzinga D.E."/>
            <person name="Hermansen R.A."/>
            <person name="Bodily P.M."/>
            <person name="Hart A.A."/>
            <person name="Coleman C.E."/>
        </authorList>
    </citation>
    <scope>NUCLEOTIDE SEQUENCE [LARGE SCALE GENOMIC DNA]</scope>
    <source>
        <strain evidence="1 2">CCB06</strain>
        <tissue evidence="1">Mycelium</tissue>
    </source>
</reference>
<dbReference type="Proteomes" id="UP000265663">
    <property type="component" value="Unassembled WGS sequence"/>
</dbReference>
<evidence type="ECO:0000313" key="2">
    <source>
        <dbReference type="Proteomes" id="UP000265663"/>
    </source>
</evidence>
<dbReference type="EMBL" id="KE747824">
    <property type="protein sequence ID" value="RMZ69991.1"/>
    <property type="molecule type" value="Genomic_DNA"/>
</dbReference>
<proteinExistence type="predicted"/>
<protein>
    <submittedName>
        <fullName evidence="1">Uncharacterized protein</fullName>
    </submittedName>
</protein>
<evidence type="ECO:0000313" key="1">
    <source>
        <dbReference type="EMBL" id="RMZ69991.1"/>
    </source>
</evidence>
<sequence>MALATSGISCSSLLSCLFFETPYFCLL</sequence>
<accession>A0A3M7M662</accession>
<gene>
    <name evidence="1" type="ORF">GMOD_00000016</name>
</gene>
<organism evidence="1 2">
    <name type="scientific">Pyrenophora seminiperda CCB06</name>
    <dbReference type="NCBI Taxonomy" id="1302712"/>
    <lineage>
        <taxon>Eukaryota</taxon>
        <taxon>Fungi</taxon>
        <taxon>Dikarya</taxon>
        <taxon>Ascomycota</taxon>
        <taxon>Pezizomycotina</taxon>
        <taxon>Dothideomycetes</taxon>
        <taxon>Pleosporomycetidae</taxon>
        <taxon>Pleosporales</taxon>
        <taxon>Pleosporineae</taxon>
        <taxon>Pleosporaceae</taxon>
        <taxon>Pyrenophora</taxon>
    </lineage>
</organism>
<keyword evidence="2" id="KW-1185">Reference proteome</keyword>